<evidence type="ECO:0000256" key="1">
    <source>
        <dbReference type="SAM" id="MobiDB-lite"/>
    </source>
</evidence>
<feature type="compositionally biased region" description="Acidic residues" evidence="1">
    <location>
        <begin position="4220"/>
        <end position="4231"/>
    </location>
</feature>
<dbReference type="RefSeq" id="XP_029222443.1">
    <property type="nucleotide sequence ID" value="XM_029359530.1"/>
</dbReference>
<feature type="compositionally biased region" description="Low complexity" evidence="1">
    <location>
        <begin position="22"/>
        <end position="42"/>
    </location>
</feature>
<feature type="region of interest" description="Disordered" evidence="1">
    <location>
        <begin position="1867"/>
        <end position="1887"/>
    </location>
</feature>
<feature type="region of interest" description="Disordered" evidence="1">
    <location>
        <begin position="471"/>
        <end position="493"/>
    </location>
</feature>
<feature type="region of interest" description="Disordered" evidence="1">
    <location>
        <begin position="3894"/>
        <end position="3968"/>
    </location>
</feature>
<feature type="region of interest" description="Disordered" evidence="1">
    <location>
        <begin position="4275"/>
        <end position="4307"/>
    </location>
</feature>
<feature type="region of interest" description="Disordered" evidence="1">
    <location>
        <begin position="3606"/>
        <end position="3742"/>
    </location>
</feature>
<feature type="compositionally biased region" description="Low complexity" evidence="1">
    <location>
        <begin position="188"/>
        <end position="207"/>
    </location>
</feature>
<feature type="compositionally biased region" description="Polar residues" evidence="1">
    <location>
        <begin position="4123"/>
        <end position="4134"/>
    </location>
</feature>
<reference evidence="2 3" key="1">
    <citation type="submission" date="2017-09" db="EMBL/GenBank/DDBJ databases">
        <title>Genome sequencing of Besnoitia besnoiti strain Bb-Ger1.</title>
        <authorList>
            <person name="Schares G."/>
            <person name="Venepally P."/>
            <person name="Lorenzi H.A."/>
        </authorList>
    </citation>
    <scope>NUCLEOTIDE SEQUENCE [LARGE SCALE GENOMIC DNA]</scope>
    <source>
        <strain evidence="2 3">Bb-Ger1</strain>
    </source>
</reference>
<feature type="compositionally biased region" description="Basic and acidic residues" evidence="1">
    <location>
        <begin position="4232"/>
        <end position="4242"/>
    </location>
</feature>
<feature type="compositionally biased region" description="Acidic residues" evidence="1">
    <location>
        <begin position="3920"/>
        <end position="3930"/>
    </location>
</feature>
<feature type="compositionally biased region" description="Low complexity" evidence="1">
    <location>
        <begin position="1"/>
        <end position="14"/>
    </location>
</feature>
<feature type="compositionally biased region" description="Acidic residues" evidence="1">
    <location>
        <begin position="3691"/>
        <end position="3706"/>
    </location>
</feature>
<feature type="compositionally biased region" description="Basic and acidic residues" evidence="1">
    <location>
        <begin position="3184"/>
        <end position="3209"/>
    </location>
</feature>
<feature type="compositionally biased region" description="Low complexity" evidence="1">
    <location>
        <begin position="148"/>
        <end position="158"/>
    </location>
</feature>
<feature type="region of interest" description="Disordered" evidence="1">
    <location>
        <begin position="4075"/>
        <end position="4242"/>
    </location>
</feature>
<accession>A0A2A9MM89</accession>
<feature type="region of interest" description="Disordered" evidence="1">
    <location>
        <begin position="1914"/>
        <end position="1939"/>
    </location>
</feature>
<feature type="region of interest" description="Disordered" evidence="1">
    <location>
        <begin position="3984"/>
        <end position="4038"/>
    </location>
</feature>
<feature type="compositionally biased region" description="Low complexity" evidence="1">
    <location>
        <begin position="3483"/>
        <end position="3526"/>
    </location>
</feature>
<evidence type="ECO:0000313" key="2">
    <source>
        <dbReference type="EMBL" id="PFH38434.1"/>
    </source>
</evidence>
<keyword evidence="3" id="KW-1185">Reference proteome</keyword>
<dbReference type="STRING" id="94643.A0A2A9MM89"/>
<protein>
    <recommendedName>
        <fullName evidence="4">Sfi1 spindle body domain-containing protein</fullName>
    </recommendedName>
</protein>
<dbReference type="KEGG" id="bbes:BESB_007760"/>
<feature type="compositionally biased region" description="Low complexity" evidence="1">
    <location>
        <begin position="3350"/>
        <end position="3359"/>
    </location>
</feature>
<dbReference type="OrthoDB" id="333775at2759"/>
<feature type="region of interest" description="Disordered" evidence="1">
    <location>
        <begin position="3761"/>
        <end position="3862"/>
    </location>
</feature>
<feature type="compositionally biased region" description="Basic and acidic residues" evidence="1">
    <location>
        <begin position="3268"/>
        <end position="3291"/>
    </location>
</feature>
<feature type="compositionally biased region" description="Pro residues" evidence="1">
    <location>
        <begin position="43"/>
        <end position="54"/>
    </location>
</feature>
<feature type="compositionally biased region" description="Basic and acidic residues" evidence="1">
    <location>
        <begin position="4287"/>
        <end position="4307"/>
    </location>
</feature>
<dbReference type="Proteomes" id="UP000224006">
    <property type="component" value="Chromosome I"/>
</dbReference>
<evidence type="ECO:0008006" key="4">
    <source>
        <dbReference type="Google" id="ProtNLM"/>
    </source>
</evidence>
<feature type="compositionally biased region" description="Low complexity" evidence="1">
    <location>
        <begin position="3308"/>
        <end position="3335"/>
    </location>
</feature>
<feature type="compositionally biased region" description="Gly residues" evidence="1">
    <location>
        <begin position="3134"/>
        <end position="3144"/>
    </location>
</feature>
<feature type="compositionally biased region" description="Basic and acidic residues" evidence="1">
    <location>
        <begin position="3220"/>
        <end position="3239"/>
    </location>
</feature>
<dbReference type="GeneID" id="40305838"/>
<feature type="compositionally biased region" description="Low complexity" evidence="1">
    <location>
        <begin position="3157"/>
        <end position="3168"/>
    </location>
</feature>
<gene>
    <name evidence="2" type="ORF">BESB_007760</name>
</gene>
<proteinExistence type="predicted"/>
<feature type="compositionally biased region" description="Polar residues" evidence="1">
    <location>
        <begin position="1877"/>
        <end position="1887"/>
    </location>
</feature>
<feature type="compositionally biased region" description="Basic residues" evidence="1">
    <location>
        <begin position="3536"/>
        <end position="3545"/>
    </location>
</feature>
<feature type="compositionally biased region" description="Basic and acidic residues" evidence="1">
    <location>
        <begin position="3729"/>
        <end position="3742"/>
    </location>
</feature>
<feature type="compositionally biased region" description="Basic and acidic residues" evidence="1">
    <location>
        <begin position="4194"/>
        <end position="4203"/>
    </location>
</feature>
<feature type="region of interest" description="Disordered" evidence="1">
    <location>
        <begin position="77"/>
        <end position="228"/>
    </location>
</feature>
<feature type="region of interest" description="Disordered" evidence="1">
    <location>
        <begin position="1"/>
        <end position="59"/>
    </location>
</feature>
<feature type="compositionally biased region" description="Basic and acidic residues" evidence="1">
    <location>
        <begin position="3816"/>
        <end position="3825"/>
    </location>
</feature>
<feature type="compositionally biased region" description="Basic and acidic residues" evidence="1">
    <location>
        <begin position="3573"/>
        <end position="3585"/>
    </location>
</feature>
<feature type="compositionally biased region" description="Basic and acidic residues" evidence="1">
    <location>
        <begin position="3832"/>
        <end position="3848"/>
    </location>
</feature>
<comment type="caution">
    <text evidence="2">The sequence shown here is derived from an EMBL/GenBank/DDBJ whole genome shotgun (WGS) entry which is preliminary data.</text>
</comment>
<name>A0A2A9MM89_BESBE</name>
<feature type="region of interest" description="Disordered" evidence="1">
    <location>
        <begin position="3098"/>
        <end position="3435"/>
    </location>
</feature>
<organism evidence="2 3">
    <name type="scientific">Besnoitia besnoiti</name>
    <name type="common">Apicomplexan protozoan</name>
    <dbReference type="NCBI Taxonomy" id="94643"/>
    <lineage>
        <taxon>Eukaryota</taxon>
        <taxon>Sar</taxon>
        <taxon>Alveolata</taxon>
        <taxon>Apicomplexa</taxon>
        <taxon>Conoidasida</taxon>
        <taxon>Coccidia</taxon>
        <taxon>Eucoccidiorida</taxon>
        <taxon>Eimeriorina</taxon>
        <taxon>Sarcocystidae</taxon>
        <taxon>Besnoitia</taxon>
    </lineage>
</organism>
<feature type="compositionally biased region" description="Low complexity" evidence="1">
    <location>
        <begin position="3396"/>
        <end position="3411"/>
    </location>
</feature>
<feature type="region of interest" description="Disordered" evidence="1">
    <location>
        <begin position="1793"/>
        <end position="1838"/>
    </location>
</feature>
<sequence>MTGPGPFAAAAWGGRPEREPARAPLPATAADSPVLSSAGSPSFFPPSGPLPWPPDGAWRAEAGRALADGRAAEAFRRERLQGAGGAARRPDSLRGQRGATGLLRVGSAVPESRAAALASQPCLRSAAPSPDSPCNLWAAPPSPPNPPAAAELPSPSRAGGLPPQPRNGRRIPSLGAVAAPPLPPPVSLSPTLQASTSPLSASLPTTSVGERPSTASPRFGASRAPEVFSPLLPPQASAVVASPPPRQMSPPALEAWTDDALLAAAAEAARDEHCGAQRARAGAGVPAEGPGEGTPGDGRRVVSFQGFRDAEVAPAPARKDHEPSGVPFLLVRKHLVRLLEQSGSSLQSERGLQAYRQLLQQVADATVGESGRHIFFPSLARPLRPAGSPCSSAPGDRGVAACQPAASTLLPAPSRASWPSAAAALETPTSHLEVSFLSASAAGLPCAAAQLSQPRACLSASAQQSLVGARMPRPLSSSPVPSSPPQLEPFVTQRKAREERRLLRRALQGWKAYADRVDRLASLFWAFQARRRLRRLRAYLTLWRCRAATLRSEREEEEKSAAAEAQRSAALSLRALQAWRDGIVRQRKEEEDDAESQARRQALHSAFEAWRDALKLRRDARERAMLVHFLRAWRRSHQLRKERSEALEDAREAAQQTATSRRVREIWDRWRHAAGERRSAAEGSEAKVRQLVLRRAFEALRTQARAQREHRAEAAASTEDAMRERLLARAFRGWRKATLLQRPPFATPYALLSSQVVCLLRLVALLKARDAEAASEAPAELWVAGGEDAPRSVGEALVELGAARRRWELARAAGRSGEPSESEATAGSSRQRLETDFSIVDAALLSLVPLHGVDMHLPKLSAAAPLMARSLRQYYLRHCFLQWRSVVQRREALRRRVVGARLAGAFHAWRGFARRAKEESEIQEKLSLSRERRLVREAWQAWRKRWARYVLFRSQCRSLQEMRLRHLKALVLRGWWAFAQHRRAEETRISAASEIRAAALRRRNWGAWKEAWQTKRRLRAMEEAADLLRGKALLAKAMRGLKRQRNSARILSSAARALERERQGVALALWWRWAARRAAFQELCDLQQAKTREQRFRAVFRSWRNLALRRRVQQKALARVAALVDEARARRIFREWCAGCLRMRQKEVAANRLQAVVGTALLRTGWRAWIHTQGLAAREEDVKRRRKRRMQLEVLRGWAEACKEQATVQLHLRGQLLCSKLSRLLHQWQRLAFLSRLGFVQRSRSRVLLLRRTQHAWLSVLQAKRLEHEKEARALHLCRTFRLRAARHCLLAWRETAADSVARRGTGETLRLRLQRRSLAEVWEAWKQVAVRRRTQTRAFLQVARIRERRLLYLVLDTWKETLVFQRQEETAVQWRQKSLLQAGLGAWLAWSARRREKREDFEALLRILDRDEGARRRAEKTRGKEILAAWLSETQRRLGLRVALSTLECLANRLSLRLAFASWRLRARREAAVSQASAQLASWRRRCLLRVSWAILRGHQERLKQMELSSYSHLSILRHQQLLSLFAAWRARAHALRKQAADEARRRQQSVQAVSHALVACKRKAFLSWLSALAAKLQLKQKTLLLLKRRRDQLERRVLRGWCRVVRQKAELRESLAVFSESHRLKSLRRTFSALFVVVSRQRMIRARLLFSLGLLAPSADFAVASGSSSSLHQPLARSPLLSLSPLAEGEEASLQRLWGRALPAPGLREEVSPSASPASAGGGGARQAQEANLFASLPLVPRLIVWAAQPHMLHLLLLQPGIAASLVHQAPNRGAGEGLTPCAPLLPSREGVRGGGGRGLAHARLSRGVSEARRKRLQTRLGGRSRSSSPLWWGEPGDADGRAAWEEDAARGGELFLDLAASGSGLGERARRGSSRGTVTPSTCTPHTALTVSSVSPAVPLGFFGGLSELRAPAAPQGSEETPSSLPTESSRLRARSASVHIEAQADLASLSRRRSISCAPPALAGAGDGDEDLLLADKRSSKCFERLLRCYARAGRRLRQGGAGARSEATAAVSTAYARPQSDLQALLLAQVSHAFAAKSAASPFLPPFAADALTPTEARLSLASSEDLDTSRESERSEQSSLALSAALSGRGADQLPPAQAKNWREEIPLDLLASAWASARLLHAFLRAWSLRARSRKTRRRCEAAAVSAFGAHRSVRLVRFTWRLWWAVKAGREESARRKKEVIAWGLQSRVFAAWRACAAVDSGAVARAEAFCAARLNRLARERVAAWREIAGARRAERQKVEAWRASKDGELKAELFRLWTHLAAVNRAGAQLYVQRKRATTVEIFTSWMRETAKRQTAKKLATVVARPGLFAGFSLLRIWSLTRSNGLRRAAACLDAWRQYTERRRRLAGAMVYFQTLGKVSLLQHHFSAWLDVQRRRRRLLVLQRTAEIASLLLPLHRVFARWRALAVDRLATRSQLLHQFLAHRQTPFLALSAQASGPGGESADARGRDSCYAYWARWRVEEAWAVWKRRFRLRTLLRRQATRCARACLDTLKQAVQRRRAVEAFVRRRRALLVQRALVAWQVYVQRRLLKEQRTAHAVERYQGHVLQQSFGQWRWLLQRLQWERAVVEVSQAKANRRICSKVLEGLRAHAASRLEERRRVATLQRGVSARLLFQLLRAWRALGAARQHAAQALVKSCFARWRTAFKTQQGLDGLAAAQRSVERRQLARALEALRGESLRFAAMQTLGEQMPWLRDALEEKIGAARASLSFALVSLRTFAAHRVSRRRQARLLATALGSWTQRQETEGPKRLLRPCLLHWRGALQYRLHLEAAEDALKRHVAFRRMRQAWLKWWRLQREEERERELLKLADETRKAWALERGLLLLHEHRLQSEWMAWCTYRAEEFVMEGRKTQALVCFRAWHAWMATCRDRRRRGLRLQELSRLWSLSAAFGAVRDVHEKRSRLRQAGEFLVGKTERNELRTAWRAWREVYVHLVALKPRLEALLARQAFQRVCLAWSGWRTWQQRRAQLRERLAPLAENAHALAEFRLILGCFRRWREALEQKRNLWRQKESLLQRHVVRRLLKESFGAWAICTREIQFVRSTKAAAATAASQALSAAPRPCDRVRFSPSNYGLAPIPEESERTKFSSRLSLSSSDASNQSARVRLRAADADSISPEASECGGSGDENGVGARGERAGSRRRWRSASSPRPSSDSEAAPRKAKLRISWSSHSDSDRGAPAREEDAEEAGSRRGEESSHVLVGGRARRARNEASVRDRRREGEGEARLRSKSGNFIAYRGSPETAPFAQAREEEENEGRRVHRGSDRLERSRGDAQEREGAVLARGALVSGRHRSPDAVSFSLASSSSSLASSASSASPLSPSSQRQSAGGRQLRRSQSGVSGAASAGERLAVASPPSFSTSARLIRPEPPPGKQLLLRDLLTDSSVSSASSSAASSLASRPELDEVASSVQRRKAVADPDSAAAAASSLSAVATSLLEAFASSPALPQSSFAGVARALLQRALTDGHAMARASARSPLSLSSSAETGSARSSSVVSSGTASRSPSAASSRRWSVGGEAEADAKKGRRPLHGRKRSETEDEGTETTEEEEEENEGDSGEEEMGGRRPGVDIEQLHARGLPRPVIAAIPQAPASAFAIPSSLPGSLLTASRGNAASARSPLRSERHQELETEVEEEENEADSDGVRERREEGRVAAGWSGRANVQPRAARQNKGDARGAEPEEEEKEEAEDEEAEGEQDRTGVPPGSRSPLASDSDGVPTRDHRAGAAEARLRKNEATHPFFFSLLSPSPSLVEEAAQASSSPSSASVSSSIQRTEQLAPVWAGVQTPGSRATGRAETLQRCAGGLREESEDSRGRGSPRRARGETDGEADSSARVEDAEAEEDRGRGGGGRQAAVALVGGLGGHPALPVSSALSSTLQLYELAPLPPEGGTPLDASAREVLHRAVLGSGDEEDDEEEEGRLDVGERNQREASKTESREEGGRRAPSPQHRGVASLHGLPGLAASLVAFSQSEGNAYNSASPRGSPHSRPETTRAPSSPGRARGVASPAAAGPGEIRAEAEDTGDSEAELRELLTRLERLEALQRLQLLEDEGEEARPLLTGVASGLSSSLHAASSAEASSPAAVEAPLSARVSSGQLASPLAASRGREGSPLSPSAGQVSPGSGANHKSRPPGRIRASVSLSASSVGDYGGARTRRRDAEEGSEAGREGDDADAREGEEEENGDSRDADRRRGGPAGERQALLRRAAEPEEDEEEEEEMDGERGVFQEEEKVVERRQRVVEEEEEEEWLAQVVASSRRRLAGDSRLMGRANQSRCDAGRGCERENEGEPHRDRHDIASIAGSEELLEEAWKEAGEETRNVLLEIHREMKGVSLLNGELSNGP</sequence>
<dbReference type="EMBL" id="NWUJ01000001">
    <property type="protein sequence ID" value="PFH38434.1"/>
    <property type="molecule type" value="Genomic_DNA"/>
</dbReference>
<feature type="compositionally biased region" description="Low complexity" evidence="1">
    <location>
        <begin position="3099"/>
        <end position="3115"/>
    </location>
</feature>
<dbReference type="VEuPathDB" id="ToxoDB:BESB_007760"/>
<feature type="compositionally biased region" description="Basic and acidic residues" evidence="1">
    <location>
        <begin position="3931"/>
        <end position="3953"/>
    </location>
</feature>
<feature type="compositionally biased region" description="Acidic residues" evidence="1">
    <location>
        <begin position="3640"/>
        <end position="3652"/>
    </location>
</feature>
<evidence type="ECO:0000313" key="3">
    <source>
        <dbReference type="Proteomes" id="UP000224006"/>
    </source>
</evidence>
<feature type="compositionally biased region" description="Low complexity" evidence="1">
    <location>
        <begin position="4075"/>
        <end position="4101"/>
    </location>
</feature>
<feature type="compositionally biased region" description="Low complexity" evidence="1">
    <location>
        <begin position="1921"/>
        <end position="1932"/>
    </location>
</feature>
<feature type="compositionally biased region" description="Basic and acidic residues" evidence="1">
    <location>
        <begin position="4168"/>
        <end position="4186"/>
    </location>
</feature>
<feature type="compositionally biased region" description="Basic and acidic residues" evidence="1">
    <location>
        <begin position="3653"/>
        <end position="3663"/>
    </location>
</feature>
<feature type="region of interest" description="Disordered" evidence="1">
    <location>
        <begin position="3483"/>
        <end position="3585"/>
    </location>
</feature>
<feature type="compositionally biased region" description="Acidic residues" evidence="1">
    <location>
        <begin position="3549"/>
        <end position="3572"/>
    </location>
</feature>
<feature type="compositionally biased region" description="Low complexity" evidence="1">
    <location>
        <begin position="3761"/>
        <end position="3781"/>
    </location>
</feature>